<accession>A0A2S4N6F1</accession>
<evidence type="ECO:0000313" key="3">
    <source>
        <dbReference type="Proteomes" id="UP000237056"/>
    </source>
</evidence>
<gene>
    <name evidence="2" type="ORF">Q361_1115</name>
</gene>
<dbReference type="Proteomes" id="UP000237056">
    <property type="component" value="Unassembled WGS sequence"/>
</dbReference>
<keyword evidence="1" id="KW-0812">Transmembrane</keyword>
<reference evidence="2 3" key="1">
    <citation type="submission" date="2018-01" db="EMBL/GenBank/DDBJ databases">
        <title>Genomic Encyclopedia of Type Strains, Phase I: the one thousand microbial genomes (KMG-I) project.</title>
        <authorList>
            <person name="Goeker M."/>
        </authorList>
    </citation>
    <scope>NUCLEOTIDE SEQUENCE [LARGE SCALE GENOMIC DNA]</scope>
    <source>
        <strain evidence="2 3">DSM 17960</strain>
    </source>
</reference>
<proteinExistence type="predicted"/>
<keyword evidence="3" id="KW-1185">Reference proteome</keyword>
<evidence type="ECO:0000313" key="2">
    <source>
        <dbReference type="EMBL" id="POS01294.1"/>
    </source>
</evidence>
<sequence>MEFFKKNMFLLSLISGAISYVFIAYQQIGINRTVGWAYQDKYFSIILLLLLCAIFILIFGLLKITKIQTNNRLSIINIILIFVSLITNEFISHIAAIFISLTNFMIFLVNIILSIRNRKRYKY</sequence>
<evidence type="ECO:0000256" key="1">
    <source>
        <dbReference type="SAM" id="Phobius"/>
    </source>
</evidence>
<feature type="transmembrane region" description="Helical" evidence="1">
    <location>
        <begin position="42"/>
        <end position="62"/>
    </location>
</feature>
<keyword evidence="1" id="KW-0472">Membrane</keyword>
<protein>
    <submittedName>
        <fullName evidence="2">Uncharacterized protein</fullName>
    </submittedName>
</protein>
<keyword evidence="1" id="KW-1133">Transmembrane helix</keyword>
<organism evidence="2 3">
    <name type="scientific">Flavobacterium croceum DSM 17960</name>
    <dbReference type="NCBI Taxonomy" id="1121886"/>
    <lineage>
        <taxon>Bacteria</taxon>
        <taxon>Pseudomonadati</taxon>
        <taxon>Bacteroidota</taxon>
        <taxon>Flavobacteriia</taxon>
        <taxon>Flavobacteriales</taxon>
        <taxon>Flavobacteriaceae</taxon>
        <taxon>Flavobacterium</taxon>
    </lineage>
</organism>
<feature type="transmembrane region" description="Helical" evidence="1">
    <location>
        <begin position="74"/>
        <end position="91"/>
    </location>
</feature>
<feature type="transmembrane region" description="Helical" evidence="1">
    <location>
        <begin position="97"/>
        <end position="115"/>
    </location>
</feature>
<name>A0A2S4N6F1_9FLAO</name>
<dbReference type="EMBL" id="PQNY01000011">
    <property type="protein sequence ID" value="POS01294.1"/>
    <property type="molecule type" value="Genomic_DNA"/>
</dbReference>
<dbReference type="AlphaFoldDB" id="A0A2S4N6F1"/>
<comment type="caution">
    <text evidence="2">The sequence shown here is derived from an EMBL/GenBank/DDBJ whole genome shotgun (WGS) entry which is preliminary data.</text>
</comment>